<gene>
    <name evidence="2" type="ORF">PCOR1329_LOCUS9240</name>
</gene>
<comment type="caution">
    <text evidence="2">The sequence shown here is derived from an EMBL/GenBank/DDBJ whole genome shotgun (WGS) entry which is preliminary data.</text>
</comment>
<feature type="compositionally biased region" description="Basic and acidic residues" evidence="1">
    <location>
        <begin position="36"/>
        <end position="55"/>
    </location>
</feature>
<evidence type="ECO:0000256" key="1">
    <source>
        <dbReference type="SAM" id="MobiDB-lite"/>
    </source>
</evidence>
<accession>A0ABN9Q6H1</accession>
<name>A0ABN9Q6H1_9DINO</name>
<protein>
    <submittedName>
        <fullName evidence="2">Uncharacterized protein</fullName>
    </submittedName>
</protein>
<feature type="region of interest" description="Disordered" evidence="1">
    <location>
        <begin position="300"/>
        <end position="411"/>
    </location>
</feature>
<reference evidence="2" key="1">
    <citation type="submission" date="2023-10" db="EMBL/GenBank/DDBJ databases">
        <authorList>
            <person name="Chen Y."/>
            <person name="Shah S."/>
            <person name="Dougan E. K."/>
            <person name="Thang M."/>
            <person name="Chan C."/>
        </authorList>
    </citation>
    <scope>NUCLEOTIDE SEQUENCE [LARGE SCALE GENOMIC DNA]</scope>
</reference>
<dbReference type="EMBL" id="CAUYUJ010002559">
    <property type="protein sequence ID" value="CAK0801351.1"/>
    <property type="molecule type" value="Genomic_DNA"/>
</dbReference>
<evidence type="ECO:0000313" key="3">
    <source>
        <dbReference type="Proteomes" id="UP001189429"/>
    </source>
</evidence>
<feature type="region of interest" description="Disordered" evidence="1">
    <location>
        <begin position="24"/>
        <end position="55"/>
    </location>
</feature>
<feature type="compositionally biased region" description="Low complexity" evidence="1">
    <location>
        <begin position="354"/>
        <end position="365"/>
    </location>
</feature>
<dbReference type="Proteomes" id="UP001189429">
    <property type="component" value="Unassembled WGS sequence"/>
</dbReference>
<keyword evidence="3" id="KW-1185">Reference proteome</keyword>
<sequence length="411" mass="44914">MALLEQSAGDAVAKHQAVLEELRSVSASSGEQGRTLQDHLTSHEKHSKELANQRDRHTAVAERVALLEQWTGNCAVKYDMVLEELRSVGESTDKHSRVLNGILTRHDRHAKDLVDHYDRHAKRVAFLQQWPVKQAPKHGTVWDELRSVGDLQRSHARHVGDSQERLQSIEEERGTDRHTKALDDLRRVHEGYGGHVSELRSAMEERLSCLEKQIGDSADRSASALADLWAQHEELRASHGQLSSLPERVARLEGRLRSTRSALRAALEQQAAVPAVAQAADARRLEEHLPHCEGTARQELADSAQRGDRLAAAASRQDVTRRTALVADEHQRPGSPELSLPRTPLADKLGGGRLAAPPTTLEPAPKSGADLAALAGRPGLPSPNRRAAPGHEALARGGATVHEPVVLGEVP</sequence>
<evidence type="ECO:0000313" key="2">
    <source>
        <dbReference type="EMBL" id="CAK0801351.1"/>
    </source>
</evidence>
<feature type="compositionally biased region" description="Basic and acidic residues" evidence="1">
    <location>
        <begin position="300"/>
        <end position="309"/>
    </location>
</feature>
<organism evidence="2 3">
    <name type="scientific">Prorocentrum cordatum</name>
    <dbReference type="NCBI Taxonomy" id="2364126"/>
    <lineage>
        <taxon>Eukaryota</taxon>
        <taxon>Sar</taxon>
        <taxon>Alveolata</taxon>
        <taxon>Dinophyceae</taxon>
        <taxon>Prorocentrales</taxon>
        <taxon>Prorocentraceae</taxon>
        <taxon>Prorocentrum</taxon>
    </lineage>
</organism>
<proteinExistence type="predicted"/>
<feature type="compositionally biased region" description="Polar residues" evidence="1">
    <location>
        <begin position="25"/>
        <end position="35"/>
    </location>
</feature>